<reference evidence="2 3" key="1">
    <citation type="submission" date="2020-07" db="EMBL/GenBank/DDBJ databases">
        <title>Sequencing the genomes of 1000 actinobacteria strains.</title>
        <authorList>
            <person name="Klenk H.-P."/>
        </authorList>
    </citation>
    <scope>NUCLEOTIDE SEQUENCE [LARGE SCALE GENOMIC DNA]</scope>
    <source>
        <strain evidence="2 3">DSM 22083</strain>
    </source>
</reference>
<feature type="transmembrane region" description="Helical" evidence="1">
    <location>
        <begin position="12"/>
        <end position="34"/>
    </location>
</feature>
<dbReference type="Gene3D" id="3.40.50.300">
    <property type="entry name" value="P-loop containing nucleotide triphosphate hydrolases"/>
    <property type="match status" value="1"/>
</dbReference>
<dbReference type="InterPro" id="IPR050206">
    <property type="entry name" value="FtsK/SpoIIIE/SftA"/>
</dbReference>
<dbReference type="PANTHER" id="PTHR22683:SF41">
    <property type="entry name" value="DNA TRANSLOCASE FTSK"/>
    <property type="match status" value="1"/>
</dbReference>
<name>A0A7Y9I7Q8_9ACTN</name>
<dbReference type="AlphaFoldDB" id="A0A7Y9I7Q8"/>
<gene>
    <name evidence="2" type="ORF">BKA15_003041</name>
</gene>
<dbReference type="EMBL" id="JACCBU010000001">
    <property type="protein sequence ID" value="NYE71712.1"/>
    <property type="molecule type" value="Genomic_DNA"/>
</dbReference>
<dbReference type="Proteomes" id="UP000569914">
    <property type="component" value="Unassembled WGS sequence"/>
</dbReference>
<proteinExistence type="predicted"/>
<dbReference type="RefSeq" id="WP_179752052.1">
    <property type="nucleotide sequence ID" value="NZ_JACCBU010000001.1"/>
</dbReference>
<evidence type="ECO:0000256" key="1">
    <source>
        <dbReference type="SAM" id="Phobius"/>
    </source>
</evidence>
<protein>
    <submittedName>
        <fullName evidence="2">S-DNA-T family DNA segregation ATPase FtsK/SpoIIIE</fullName>
    </submittedName>
</protein>
<sequence>MSRKEAVQVRRKSLGVPVWLQVVAVIWVGVGRFVRFLCTTPIFGGPLLVLAGLVAIGLRWGANTMMIIGISLILGSVVGGFVWQRKAPDSFLRWVSGPARGQWRRLAVYRRFWQPGMAEAKLTRGTADRERLPKLGRVQSSRYTDRVRVQVLRGQKMSDWAMEATRLAQAFDVEHVRVVTVWKRQSKRAIKARKLPDRNRQQLDLIALRRDPLRDGVASIDHPIEDELNQADTVDLSALPIGWTEDATLYRLPLLGNHTLNVGCTGAGKGSFIWNVGKALGPAIRSGRVRLLGIDPKLIELPFGEDMFHELVTGDVVDETEEPDAAKANDAVLINFAEALERWARLMSDRLKQMKGKSRLHIPTPAEPLYVIFIDEMAALTCYITDRKIKDRIASVLARILTQGRAPGFIVIGCTQDPRKEAVPQRGLFTVRLGMRLNEAGDTEMILGKDAIERGALCHEIDRNMPGTAYALVDGIPEAVRLRFPWISDDDIREMAQYYRPRSAAPTLQAVA</sequence>
<dbReference type="SUPFAM" id="SSF52540">
    <property type="entry name" value="P-loop containing nucleoside triphosphate hydrolases"/>
    <property type="match status" value="1"/>
</dbReference>
<accession>A0A7Y9I7Q8</accession>
<feature type="transmembrane region" description="Helical" evidence="1">
    <location>
        <begin position="40"/>
        <end position="58"/>
    </location>
</feature>
<keyword evidence="1" id="KW-0812">Transmembrane</keyword>
<keyword evidence="1" id="KW-0472">Membrane</keyword>
<evidence type="ECO:0000313" key="2">
    <source>
        <dbReference type="EMBL" id="NYE71712.1"/>
    </source>
</evidence>
<comment type="caution">
    <text evidence="2">The sequence shown here is derived from an EMBL/GenBank/DDBJ whole genome shotgun (WGS) entry which is preliminary data.</text>
</comment>
<feature type="transmembrane region" description="Helical" evidence="1">
    <location>
        <begin position="65"/>
        <end position="83"/>
    </location>
</feature>
<keyword evidence="1" id="KW-1133">Transmembrane helix</keyword>
<evidence type="ECO:0000313" key="3">
    <source>
        <dbReference type="Proteomes" id="UP000569914"/>
    </source>
</evidence>
<keyword evidence="3" id="KW-1185">Reference proteome</keyword>
<dbReference type="InterPro" id="IPR027417">
    <property type="entry name" value="P-loop_NTPase"/>
</dbReference>
<organism evidence="2 3">
    <name type="scientific">Microlunatus parietis</name>
    <dbReference type="NCBI Taxonomy" id="682979"/>
    <lineage>
        <taxon>Bacteria</taxon>
        <taxon>Bacillati</taxon>
        <taxon>Actinomycetota</taxon>
        <taxon>Actinomycetes</taxon>
        <taxon>Propionibacteriales</taxon>
        <taxon>Propionibacteriaceae</taxon>
        <taxon>Microlunatus</taxon>
    </lineage>
</organism>
<dbReference type="PANTHER" id="PTHR22683">
    <property type="entry name" value="SPORULATION PROTEIN RELATED"/>
    <property type="match status" value="1"/>
</dbReference>